<accession>A0A7X9X4Y3</accession>
<dbReference type="Proteomes" id="UP000583127">
    <property type="component" value="Unassembled WGS sequence"/>
</dbReference>
<evidence type="ECO:0000313" key="4">
    <source>
        <dbReference type="Proteomes" id="UP000583127"/>
    </source>
</evidence>
<dbReference type="NCBIfam" id="TIGR02594">
    <property type="entry name" value="TIGR02594 family protein"/>
    <property type="match status" value="1"/>
</dbReference>
<dbReference type="Pfam" id="PF05257">
    <property type="entry name" value="CHAP"/>
    <property type="match status" value="1"/>
</dbReference>
<evidence type="ECO:0000259" key="2">
    <source>
        <dbReference type="Pfam" id="PF05257"/>
    </source>
</evidence>
<dbReference type="RefSeq" id="WP_169497757.1">
    <property type="nucleotide sequence ID" value="NZ_JABBFZ010000005.1"/>
</dbReference>
<comment type="caution">
    <text evidence="3">The sequence shown here is derived from an EMBL/GenBank/DDBJ whole genome shotgun (WGS) entry which is preliminary data.</text>
</comment>
<dbReference type="EMBL" id="JABBFZ010000005">
    <property type="protein sequence ID" value="NML31485.1"/>
    <property type="molecule type" value="Genomic_DNA"/>
</dbReference>
<organism evidence="3 4">
    <name type="scientific">Paraburkholderia antibiotica</name>
    <dbReference type="NCBI Taxonomy" id="2728839"/>
    <lineage>
        <taxon>Bacteria</taxon>
        <taxon>Pseudomonadati</taxon>
        <taxon>Pseudomonadota</taxon>
        <taxon>Betaproteobacteria</taxon>
        <taxon>Burkholderiales</taxon>
        <taxon>Burkholderiaceae</taxon>
        <taxon>Paraburkholderia</taxon>
    </lineage>
</organism>
<dbReference type="AlphaFoldDB" id="A0A7X9X4Y3"/>
<dbReference type="InterPro" id="IPR007921">
    <property type="entry name" value="CHAP_dom"/>
</dbReference>
<evidence type="ECO:0000313" key="3">
    <source>
        <dbReference type="EMBL" id="NML31485.1"/>
    </source>
</evidence>
<feature type="domain" description="Peptidase C51" evidence="2">
    <location>
        <begin position="125"/>
        <end position="190"/>
    </location>
</feature>
<keyword evidence="1" id="KW-0732">Signal</keyword>
<feature type="chain" id="PRO_5031032591" evidence="1">
    <location>
        <begin position="27"/>
        <end position="236"/>
    </location>
</feature>
<sequence>MNRRDFFGHSAAISVSLAMTAPRAIAAVQPDPVLQGDIDYYDTGDSLPHDIPFGTNPALDEERKLAQQILEAAPRTGSLQDIEYYFMNLTVRNKDGELYSSQWKDRWNPVIVQFFSSTASTAHNDLVPWCAAFQNWCLDRLGYKGTNSASSGSFRKYGIKVTDPQPGDFVVFQDKDPDAAKQGHGHVALFLYRDHDRLFVLGGNQHAGKHFTSVNVSHFPLVGYMPIDSYRRPVKK</sequence>
<evidence type="ECO:0000256" key="1">
    <source>
        <dbReference type="SAM" id="SignalP"/>
    </source>
</evidence>
<proteinExistence type="predicted"/>
<reference evidence="3 4" key="1">
    <citation type="submission" date="2020-04" db="EMBL/GenBank/DDBJ databases">
        <title>Paraburkholderia sp. G-4-1-8 isolated from soil.</title>
        <authorList>
            <person name="Dahal R.H."/>
        </authorList>
    </citation>
    <scope>NUCLEOTIDE SEQUENCE [LARGE SCALE GENOMIC DNA]</scope>
    <source>
        <strain evidence="3 4">G-4-1-8</strain>
    </source>
</reference>
<name>A0A7X9X4Y3_9BURK</name>
<gene>
    <name evidence="3" type="ORF">HHL14_11655</name>
</gene>
<feature type="signal peptide" evidence="1">
    <location>
        <begin position="1"/>
        <end position="26"/>
    </location>
</feature>
<dbReference type="InterPro" id="IPR013423">
    <property type="entry name" value="CHP02594"/>
</dbReference>
<keyword evidence="4" id="KW-1185">Reference proteome</keyword>
<protein>
    <submittedName>
        <fullName evidence="3">TIGR02594 family protein</fullName>
    </submittedName>
</protein>